<name>A0A9K3GQX5_9EUKA</name>
<dbReference type="EMBL" id="BDIP01010393">
    <property type="protein sequence ID" value="GIQ92729.1"/>
    <property type="molecule type" value="Genomic_DNA"/>
</dbReference>
<evidence type="ECO:0000313" key="1">
    <source>
        <dbReference type="EMBL" id="GIQ92729.1"/>
    </source>
</evidence>
<dbReference type="AlphaFoldDB" id="A0A9K3GQX5"/>
<dbReference type="Proteomes" id="UP000265618">
    <property type="component" value="Unassembled WGS sequence"/>
</dbReference>
<gene>
    <name evidence="1" type="ORF">KIPB_016665</name>
</gene>
<reference evidence="1 2" key="1">
    <citation type="journal article" date="2018" name="PLoS ONE">
        <title>The draft genome of Kipferlia bialata reveals reductive genome evolution in fornicate parasites.</title>
        <authorList>
            <person name="Tanifuji G."/>
            <person name="Takabayashi S."/>
            <person name="Kume K."/>
            <person name="Takagi M."/>
            <person name="Nakayama T."/>
            <person name="Kamikawa R."/>
            <person name="Inagaki Y."/>
            <person name="Hashimoto T."/>
        </authorList>
    </citation>
    <scope>NUCLEOTIDE SEQUENCE [LARGE SCALE GENOMIC DNA]</scope>
    <source>
        <strain evidence="1">NY0173</strain>
    </source>
</reference>
<sequence>MYDTLKVTLGDSTDSTSRRALSQVVISTEVND</sequence>
<comment type="caution">
    <text evidence="1">The sequence shown here is derived from an EMBL/GenBank/DDBJ whole genome shotgun (WGS) entry which is preliminary data.</text>
</comment>
<organism evidence="1 2">
    <name type="scientific">Kipferlia bialata</name>
    <dbReference type="NCBI Taxonomy" id="797122"/>
    <lineage>
        <taxon>Eukaryota</taxon>
        <taxon>Metamonada</taxon>
        <taxon>Carpediemonas-like organisms</taxon>
        <taxon>Kipferlia</taxon>
    </lineage>
</organism>
<protein>
    <submittedName>
        <fullName evidence="1">Uncharacterized protein</fullName>
    </submittedName>
</protein>
<evidence type="ECO:0000313" key="2">
    <source>
        <dbReference type="Proteomes" id="UP000265618"/>
    </source>
</evidence>
<feature type="non-terminal residue" evidence="1">
    <location>
        <position position="1"/>
    </location>
</feature>
<proteinExistence type="predicted"/>
<accession>A0A9K3GQX5</accession>
<keyword evidence="2" id="KW-1185">Reference proteome</keyword>